<dbReference type="Proteomes" id="UP000826188">
    <property type="component" value="Unassembled WGS sequence"/>
</dbReference>
<reference evidence="1 2" key="1">
    <citation type="submission" date="2021-07" db="EMBL/GenBank/DDBJ databases">
        <title>Hymenobacter profundi sp. nov., isolated from deep-sea water.</title>
        <authorList>
            <person name="Kim M.K."/>
        </authorList>
    </citation>
    <scope>NUCLEOTIDE SEQUENCE [LARGE SCALE GENOMIC DNA]</scope>
    <source>
        <strain evidence="1 2">M2</strain>
    </source>
</reference>
<keyword evidence="1" id="KW-0067">ATP-binding</keyword>
<gene>
    <name evidence="1" type="ORF">KYK14_01890</name>
</gene>
<sequence>MSTISFIEAKLLTLSPAAFQKLGDAYLSRFRGWRIQSWGAMVGADKDRTGVPDSHCLLPDSRFIFLAYTTADQGLPAKLAKDLTDCITRTQPTIQPQQVERICLVFNRRCAAETVAALHEQARVAHYRLELINVDDIVRYILEYPALAAELIGLDLGSGQLVHAPDFISIHQRQVGTTHFTETLFGRDAEQAELQAGLDNTDLVLVTGPAGVGKTQLVLTVAQAWCAAQPDQRQLYFVFDKKSPDFIRELQFALRPGQQVIVVADDANRVSPYFNALLAEQLTRPAGTLKIIATVRDYARDSVAKAAEKNPHTTLELKPLSDEAIQELVAAEPYCIRNGDYVQRIQQLSAGRPRLAIMSAQAAREAERIYRLHNIYDIYEGYFGPVLDDLTARQNPFLGQVLALIYFFRVVHQDHDEIARQIETAFGINPDQFWQAVQELHEAELVDLHEGRIVKTADQILGSFVFYRLFFSERPQLSYSQLLHHFFPQQQRRVVDTLNGCINDFGIDTIRPRIQKAVGEWLAQPDLSFENRWDLYHVFWPFLISQILTEAKSLLAAQPWPAFDVATYPVPERNNHSYFQENPLYVVLKDLCDHALDELPTALRLFIEFTAKHPDHFPKALEFLRSIAHFDGYKYRHQGLYVQETVVKVLTIGANSASHAAFYQWLIAHIVPPCLATVFNSIRPSYKPNTVSFANDELPQKGKRLEAWRDSLWQLLFRLYPTHSSLVLEGINTYLSQRHDGENSLKWRQWDADRLIPFFADNLDPASFAHCHLVNQYSNWLEGRIQHPQLKPLRRQFNSALFRLYNLLAYDQPYKKFSESRIDTIYDDEKRAAYIRIRTKLLQYKSFVAYARLIDQYQELYAKLPITSNGYPSEGEQLDNSFAELIHELFERDPSLAKKAIVYLLQTGNSTGAVPWKTIQALAQQHELEANYSLISQEEYRAKATWQLLFLKHLPADQVSVRWLQELMQVFQSGIVDFNFYNLTHFEDIAPTLYPDLLTIGLKIVEQNPSAYLCYGVIKSFGRFFSNEQQTLLERYYQWWNNRTNHYDWSCKELAILVNRRPGFLLEVFNSENYHERRPLTFLWEEERYSELLPELLAVLDQLPDWMPRSNFIKSLFPKEASAQQKEHMLHFITDTIRAKPDTKLTRQLFKAVRESQPEQLMHMLELIFQTYPDNPNQLFQHLSLFPSMRTSGGSWIPVHEADKEVWEQVIQTIDRQEPQTFELLDYRQCALRQIGYLNQQITDEAARNFADPY</sequence>
<name>A0ABS6WX09_9BACT</name>
<dbReference type="EMBL" id="JAHWGL010000003">
    <property type="protein sequence ID" value="MBW3127289.1"/>
    <property type="molecule type" value="Genomic_DNA"/>
</dbReference>
<accession>A0ABS6WX09</accession>
<evidence type="ECO:0000313" key="1">
    <source>
        <dbReference type="EMBL" id="MBW3127289.1"/>
    </source>
</evidence>
<dbReference type="GO" id="GO:0005524">
    <property type="term" value="F:ATP binding"/>
    <property type="evidence" value="ECO:0007669"/>
    <property type="project" value="UniProtKB-KW"/>
</dbReference>
<evidence type="ECO:0000313" key="2">
    <source>
        <dbReference type="Proteomes" id="UP000826188"/>
    </source>
</evidence>
<comment type="caution">
    <text evidence="1">The sequence shown here is derived from an EMBL/GenBank/DDBJ whole genome shotgun (WGS) entry which is preliminary data.</text>
</comment>
<keyword evidence="1" id="KW-0547">Nucleotide-binding</keyword>
<organism evidence="1 2">
    <name type="scientific">Hymenobacter profundi</name>
    <dbReference type="NCBI Taxonomy" id="1982110"/>
    <lineage>
        <taxon>Bacteria</taxon>
        <taxon>Pseudomonadati</taxon>
        <taxon>Bacteroidota</taxon>
        <taxon>Cytophagia</taxon>
        <taxon>Cytophagales</taxon>
        <taxon>Hymenobacteraceae</taxon>
        <taxon>Hymenobacter</taxon>
    </lineage>
</organism>
<keyword evidence="2" id="KW-1185">Reference proteome</keyword>
<dbReference type="RefSeq" id="WP_219156475.1">
    <property type="nucleotide sequence ID" value="NZ_JAHWGL010000003.1"/>
</dbReference>
<proteinExistence type="predicted"/>
<protein>
    <submittedName>
        <fullName evidence="1">ATP-binding protein</fullName>
    </submittedName>
</protein>